<feature type="domain" description="Peptidoglycan binding-like" evidence="1">
    <location>
        <begin position="14"/>
        <end position="71"/>
    </location>
</feature>
<dbReference type="AlphaFoldDB" id="A0AAP5I7F2"/>
<gene>
    <name evidence="2" type="ORF">G7B40_017850</name>
</gene>
<protein>
    <submittedName>
        <fullName evidence="2">Peptidoglycan-binding protein</fullName>
    </submittedName>
</protein>
<keyword evidence="3" id="KW-1185">Reference proteome</keyword>
<evidence type="ECO:0000259" key="1">
    <source>
        <dbReference type="Pfam" id="PF01471"/>
    </source>
</evidence>
<dbReference type="Proteomes" id="UP000667802">
    <property type="component" value="Unassembled WGS sequence"/>
</dbReference>
<dbReference type="Pfam" id="PF01471">
    <property type="entry name" value="PG_binding_1"/>
    <property type="match status" value="1"/>
</dbReference>
<sequence>MTQPSPILQRGATGAFVERLQRDLSQLGYEIGPNGVNGEFDEYTENAIKKFQQDHNLTVDGVVGPQTGKQLGAALA</sequence>
<dbReference type="InterPro" id="IPR036366">
    <property type="entry name" value="PGBDSf"/>
</dbReference>
<comment type="caution">
    <text evidence="2">The sequence shown here is derived from an EMBL/GenBank/DDBJ whole genome shotgun (WGS) entry which is preliminary data.</text>
</comment>
<dbReference type="Gene3D" id="1.10.101.10">
    <property type="entry name" value="PGBD-like superfamily/PGBD"/>
    <property type="match status" value="1"/>
</dbReference>
<dbReference type="InterPro" id="IPR036365">
    <property type="entry name" value="PGBD-like_sf"/>
</dbReference>
<name>A0AAP5I7F2_9CYAN</name>
<reference evidence="3" key="1">
    <citation type="journal article" date="2021" name="Science">
        <title>Hunting the eagle killer: A cyanobacterial neurotoxin causes vacuolar myelinopathy.</title>
        <authorList>
            <person name="Breinlinger S."/>
            <person name="Phillips T.J."/>
            <person name="Haram B.N."/>
            <person name="Mares J."/>
            <person name="Martinez Yerena J.A."/>
            <person name="Hrouzek P."/>
            <person name="Sobotka R."/>
            <person name="Henderson W.M."/>
            <person name="Schmieder P."/>
            <person name="Williams S.M."/>
            <person name="Lauderdale J.D."/>
            <person name="Wilde H.D."/>
            <person name="Gerrin W."/>
            <person name="Kust A."/>
            <person name="Washington J.W."/>
            <person name="Wagner C."/>
            <person name="Geier B."/>
            <person name="Liebeke M."/>
            <person name="Enke H."/>
            <person name="Niedermeyer T.H.J."/>
            <person name="Wilde S.B."/>
        </authorList>
    </citation>
    <scope>NUCLEOTIDE SEQUENCE [LARGE SCALE GENOMIC DNA]</scope>
    <source>
        <strain evidence="3">Thurmond2011</strain>
    </source>
</reference>
<accession>A0AAP5I7F2</accession>
<organism evidence="2 3">
    <name type="scientific">Aetokthonos hydrillicola Thurmond2011</name>
    <dbReference type="NCBI Taxonomy" id="2712845"/>
    <lineage>
        <taxon>Bacteria</taxon>
        <taxon>Bacillati</taxon>
        <taxon>Cyanobacteriota</taxon>
        <taxon>Cyanophyceae</taxon>
        <taxon>Nostocales</taxon>
        <taxon>Hapalosiphonaceae</taxon>
        <taxon>Aetokthonos</taxon>
    </lineage>
</organism>
<dbReference type="SUPFAM" id="SSF47090">
    <property type="entry name" value="PGBD-like"/>
    <property type="match status" value="1"/>
</dbReference>
<dbReference type="RefSeq" id="WP_208339240.1">
    <property type="nucleotide sequence ID" value="NZ_CAWQFN010000502.1"/>
</dbReference>
<proteinExistence type="predicted"/>
<evidence type="ECO:0000313" key="3">
    <source>
        <dbReference type="Proteomes" id="UP000667802"/>
    </source>
</evidence>
<evidence type="ECO:0000313" key="2">
    <source>
        <dbReference type="EMBL" id="MDR9896408.1"/>
    </source>
</evidence>
<dbReference type="InterPro" id="IPR002477">
    <property type="entry name" value="Peptidoglycan-bd-like"/>
</dbReference>
<dbReference type="EMBL" id="JAALHA020000008">
    <property type="protein sequence ID" value="MDR9896408.1"/>
    <property type="molecule type" value="Genomic_DNA"/>
</dbReference>